<organism evidence="1 2">
    <name type="scientific">Enterobacter agglomerans</name>
    <name type="common">Erwinia herbicola</name>
    <name type="synonym">Pantoea agglomerans</name>
    <dbReference type="NCBI Taxonomy" id="549"/>
    <lineage>
        <taxon>Bacteria</taxon>
        <taxon>Pseudomonadati</taxon>
        <taxon>Pseudomonadota</taxon>
        <taxon>Gammaproteobacteria</taxon>
        <taxon>Enterobacterales</taxon>
        <taxon>Erwiniaceae</taxon>
        <taxon>Pantoea</taxon>
        <taxon>Pantoea agglomerans group</taxon>
    </lineage>
</organism>
<evidence type="ECO:0000313" key="2">
    <source>
        <dbReference type="Proteomes" id="UP000254640"/>
    </source>
</evidence>
<protein>
    <submittedName>
        <fullName evidence="1">Uncharacterized protein</fullName>
    </submittedName>
</protein>
<accession>A0A379LTD1</accession>
<evidence type="ECO:0000313" key="1">
    <source>
        <dbReference type="EMBL" id="SUE06413.1"/>
    </source>
</evidence>
<gene>
    <name evidence="1" type="ORF">NCTC9381_05370</name>
</gene>
<keyword evidence="2" id="KW-1185">Reference proteome</keyword>
<reference evidence="1 2" key="1">
    <citation type="submission" date="2018-06" db="EMBL/GenBank/DDBJ databases">
        <authorList>
            <consortium name="Pathogen Informatics"/>
            <person name="Doyle S."/>
        </authorList>
    </citation>
    <scope>NUCLEOTIDE SEQUENCE [LARGE SCALE GENOMIC DNA]</scope>
    <source>
        <strain evidence="1 2">NCTC9381</strain>
    </source>
</reference>
<dbReference type="Proteomes" id="UP000254640">
    <property type="component" value="Unassembled WGS sequence"/>
</dbReference>
<name>A0A379LTD1_ENTAG</name>
<sequence>MTLINSDRRPEDAVYRHVIPAGEPWLFRSEKKGRRCACSTSKGIRQLIPCSITAITRGNATILSARCVVRETSI</sequence>
<dbReference type="AlphaFoldDB" id="A0A379LTD1"/>
<dbReference type="EMBL" id="UGSO01000002">
    <property type="protein sequence ID" value="SUE06413.1"/>
    <property type="molecule type" value="Genomic_DNA"/>
</dbReference>
<proteinExistence type="predicted"/>